<dbReference type="AlphaFoldDB" id="A0A0F0CUP6"/>
<protein>
    <submittedName>
        <fullName evidence="7">O-antigen ligase-related protein</fullName>
    </submittedName>
</protein>
<keyword evidence="4 5" id="KW-0472">Membrane</keyword>
<dbReference type="GO" id="GO:0016874">
    <property type="term" value="F:ligase activity"/>
    <property type="evidence" value="ECO:0007669"/>
    <property type="project" value="UniProtKB-KW"/>
</dbReference>
<evidence type="ECO:0000256" key="3">
    <source>
        <dbReference type="ARBA" id="ARBA00022989"/>
    </source>
</evidence>
<dbReference type="EMBL" id="JYNY01000197">
    <property type="protein sequence ID" value="KJJ85251.1"/>
    <property type="molecule type" value="Genomic_DNA"/>
</dbReference>
<feature type="transmembrane region" description="Helical" evidence="5">
    <location>
        <begin position="309"/>
        <end position="326"/>
    </location>
</feature>
<feature type="transmembrane region" description="Helical" evidence="5">
    <location>
        <begin position="124"/>
        <end position="143"/>
    </location>
</feature>
<evidence type="ECO:0000256" key="5">
    <source>
        <dbReference type="SAM" id="Phobius"/>
    </source>
</evidence>
<feature type="transmembrane region" description="Helical" evidence="5">
    <location>
        <begin position="454"/>
        <end position="478"/>
    </location>
</feature>
<keyword evidence="2 5" id="KW-0812">Transmembrane</keyword>
<keyword evidence="3 5" id="KW-1133">Transmembrane helix</keyword>
<feature type="transmembrane region" description="Helical" evidence="5">
    <location>
        <begin position="332"/>
        <end position="351"/>
    </location>
</feature>
<dbReference type="PANTHER" id="PTHR37422:SF23">
    <property type="entry name" value="TEICHURONIC ACID BIOSYNTHESIS PROTEIN TUAE"/>
    <property type="match status" value="1"/>
</dbReference>
<dbReference type="Proteomes" id="UP000033428">
    <property type="component" value="Unassembled WGS sequence"/>
</dbReference>
<evidence type="ECO:0000256" key="1">
    <source>
        <dbReference type="ARBA" id="ARBA00004141"/>
    </source>
</evidence>
<feature type="transmembrane region" description="Helical" evidence="5">
    <location>
        <begin position="358"/>
        <end position="377"/>
    </location>
</feature>
<keyword evidence="8" id="KW-1185">Reference proteome</keyword>
<dbReference type="InterPro" id="IPR007016">
    <property type="entry name" value="O-antigen_ligase-rel_domated"/>
</dbReference>
<proteinExistence type="predicted"/>
<keyword evidence="7" id="KW-0436">Ligase</keyword>
<accession>A0A0F0CUP6</accession>
<feature type="transmembrane region" description="Helical" evidence="5">
    <location>
        <begin position="66"/>
        <end position="89"/>
    </location>
</feature>
<dbReference type="GO" id="GO:0016020">
    <property type="term" value="C:membrane"/>
    <property type="evidence" value="ECO:0007669"/>
    <property type="project" value="UniProtKB-SubCell"/>
</dbReference>
<feature type="transmembrane region" description="Helical" evidence="5">
    <location>
        <begin position="264"/>
        <end position="288"/>
    </location>
</feature>
<reference evidence="7 8" key="1">
    <citation type="submission" date="2015-02" db="EMBL/GenBank/DDBJ databases">
        <title>Single-cell genomics of uncultivated deep-branching MTB reveals a conserved set of magnetosome genes.</title>
        <authorList>
            <person name="Kolinko S."/>
            <person name="Richter M."/>
            <person name="Glockner F.O."/>
            <person name="Brachmann A."/>
            <person name="Schuler D."/>
        </authorList>
    </citation>
    <scope>NUCLEOTIDE SEQUENCE [LARGE SCALE GENOMIC DNA]</scope>
    <source>
        <strain evidence="7">SKK-01</strain>
    </source>
</reference>
<evidence type="ECO:0000313" key="8">
    <source>
        <dbReference type="Proteomes" id="UP000033428"/>
    </source>
</evidence>
<feature type="domain" description="O-antigen ligase-related" evidence="6">
    <location>
        <begin position="314"/>
        <end position="468"/>
    </location>
</feature>
<dbReference type="PANTHER" id="PTHR37422">
    <property type="entry name" value="TEICHURONIC ACID BIOSYNTHESIS PROTEIN TUAE"/>
    <property type="match status" value="1"/>
</dbReference>
<name>A0A0F0CUP6_9BACT</name>
<organism evidence="7 8">
    <name type="scientific">Candidatus Omnitrophus magneticus</name>
    <dbReference type="NCBI Taxonomy" id="1609969"/>
    <lineage>
        <taxon>Bacteria</taxon>
        <taxon>Pseudomonadati</taxon>
        <taxon>Candidatus Omnitrophota</taxon>
        <taxon>Candidatus Omnitrophus</taxon>
    </lineage>
</organism>
<sequence length="499" mass="57838">MKLKQTVSIHEILIFFVLFFSPLIFGAVHVWAYSLVSLTVLFLFFTRFTNSTKLFRDVFRISFPKIFLLFLFLNLLYLIPIPSNCLKIINPHVYNLNNEFSLSKLTWETFSIYPNATFRYLMKFTVYWMFTTIIISKIIYAIDTPTLINRHKESINANFIFLGAISGVFSIILHSLCDFNLHIPANAVYFFTLCAIITSISFCKKNNIPISYPFLNKLVNFIIITGFFVAVLGIAQKLGGNGKIYWCVEKQGSHFGPYINYDHFAGFMEMCILLAFACFVSKVSLSSLPHINNLKDKIIWLSSKEANQTLIYLFAAILMTAALFMSTSRGGIMSFSAAFALFSVICAASIDTRRKIRFLLALFFIIIFVVIMILWIGPEETVNRFKLLNVLIKKIIQERSILSELRPHIWVNTIQLIKDFPIFGTGFGTYSYIFPKYRTFSGEYGFLYYAHNDYLHFTSEMGIISVLFVTLFLIWYWLRLQECFKFLQQSLLRKTKKDL</sequence>
<comment type="caution">
    <text evidence="7">The sequence shown here is derived from an EMBL/GenBank/DDBJ whole genome shotgun (WGS) entry which is preliminary data.</text>
</comment>
<evidence type="ECO:0000256" key="4">
    <source>
        <dbReference type="ARBA" id="ARBA00023136"/>
    </source>
</evidence>
<feature type="transmembrane region" description="Helical" evidence="5">
    <location>
        <begin position="12"/>
        <end position="45"/>
    </location>
</feature>
<comment type="subcellular location">
    <subcellularLocation>
        <location evidence="1">Membrane</location>
        <topology evidence="1">Multi-pass membrane protein</topology>
    </subcellularLocation>
</comment>
<dbReference type="Pfam" id="PF04932">
    <property type="entry name" value="Wzy_C"/>
    <property type="match status" value="1"/>
</dbReference>
<feature type="transmembrane region" description="Helical" evidence="5">
    <location>
        <begin position="214"/>
        <end position="235"/>
    </location>
</feature>
<evidence type="ECO:0000259" key="6">
    <source>
        <dbReference type="Pfam" id="PF04932"/>
    </source>
</evidence>
<feature type="transmembrane region" description="Helical" evidence="5">
    <location>
        <begin position="155"/>
        <end position="176"/>
    </location>
</feature>
<evidence type="ECO:0000313" key="7">
    <source>
        <dbReference type="EMBL" id="KJJ85251.1"/>
    </source>
</evidence>
<feature type="transmembrane region" description="Helical" evidence="5">
    <location>
        <begin position="182"/>
        <end position="202"/>
    </location>
</feature>
<evidence type="ECO:0000256" key="2">
    <source>
        <dbReference type="ARBA" id="ARBA00022692"/>
    </source>
</evidence>
<dbReference type="InterPro" id="IPR051533">
    <property type="entry name" value="WaaL-like"/>
</dbReference>
<gene>
    <name evidence="7" type="ORF">OMAG_000861</name>
</gene>